<proteinExistence type="predicted"/>
<evidence type="ECO:0000313" key="4">
    <source>
        <dbReference type="Proteomes" id="UP000605676"/>
    </source>
</evidence>
<name>A0ABS1HQI7_9BACT</name>
<dbReference type="Proteomes" id="UP000605676">
    <property type="component" value="Unassembled WGS sequence"/>
</dbReference>
<dbReference type="Pfam" id="PF00534">
    <property type="entry name" value="Glycos_transf_1"/>
    <property type="match status" value="1"/>
</dbReference>
<dbReference type="EMBL" id="JAENRR010000072">
    <property type="protein sequence ID" value="MBK3519493.1"/>
    <property type="molecule type" value="Genomic_DNA"/>
</dbReference>
<dbReference type="PANTHER" id="PTHR46401:SF2">
    <property type="entry name" value="GLYCOSYLTRANSFERASE WBBK-RELATED"/>
    <property type="match status" value="1"/>
</dbReference>
<evidence type="ECO:0000256" key="1">
    <source>
        <dbReference type="ARBA" id="ARBA00022679"/>
    </source>
</evidence>
<feature type="domain" description="Glycosyl transferase family 1" evidence="2">
    <location>
        <begin position="157"/>
        <end position="318"/>
    </location>
</feature>
<dbReference type="Gene3D" id="3.40.50.2000">
    <property type="entry name" value="Glycogen Phosphorylase B"/>
    <property type="match status" value="2"/>
</dbReference>
<protein>
    <submittedName>
        <fullName evidence="3">Glycosyltransferase</fullName>
    </submittedName>
</protein>
<keyword evidence="1" id="KW-0808">Transferase</keyword>
<evidence type="ECO:0000259" key="2">
    <source>
        <dbReference type="Pfam" id="PF00534"/>
    </source>
</evidence>
<comment type="caution">
    <text evidence="3">The sequence shown here is derived from an EMBL/GenBank/DDBJ whole genome shotgun (WGS) entry which is preliminary data.</text>
</comment>
<accession>A0ABS1HQI7</accession>
<dbReference type="InterPro" id="IPR001296">
    <property type="entry name" value="Glyco_trans_1"/>
</dbReference>
<sequence length="344" mass="39784">MKILFIGKTDFKYNRVQVLIEGLKQLDGVDVLFYPLKSRSSIDKKDFLRIQEDIDFIYIPPFRHRDVRFIKSISTKPVVFDPLISKLLTKAVDYRQFWKIPSKYYLDKVAFSNCDILIADTEEDKNYYCKTFRIKESKVGVVPVGVNTSQFFPLPTKSKTKTIVGSYASYVPLQGMPKIIRAAEILKNNKNIEFHLIGSGYDFKKVKRFAEKHNLTNVKFSGKIKYEALNEAVNKFDICMGIFGDSLKADSVIPNKVYHYAALRKCIISKDTPAIKEIFTNNENIILCENKPQQIADNILKLINNTELRNKIAKNGYKVISEDYNHTQVARSFVKILEDYQKNR</sequence>
<reference evidence="3 4" key="1">
    <citation type="submission" date="2021-01" db="EMBL/GenBank/DDBJ databases">
        <title>Carboxyliciviraga sp.nov., isolated from coastal sediments.</title>
        <authorList>
            <person name="Lu D."/>
            <person name="Zhang T."/>
        </authorList>
    </citation>
    <scope>NUCLEOTIDE SEQUENCE [LARGE SCALE GENOMIC DNA]</scope>
    <source>
        <strain evidence="3 4">N1Y132</strain>
    </source>
</reference>
<organism evidence="3 4">
    <name type="scientific">Carboxylicivirga marina</name>
    <dbReference type="NCBI Taxonomy" id="2800988"/>
    <lineage>
        <taxon>Bacteria</taxon>
        <taxon>Pseudomonadati</taxon>
        <taxon>Bacteroidota</taxon>
        <taxon>Bacteroidia</taxon>
        <taxon>Marinilabiliales</taxon>
        <taxon>Marinilabiliaceae</taxon>
        <taxon>Carboxylicivirga</taxon>
    </lineage>
</organism>
<dbReference type="PANTHER" id="PTHR46401">
    <property type="entry name" value="GLYCOSYLTRANSFERASE WBBK-RELATED"/>
    <property type="match status" value="1"/>
</dbReference>
<dbReference type="SUPFAM" id="SSF53756">
    <property type="entry name" value="UDP-Glycosyltransferase/glycogen phosphorylase"/>
    <property type="match status" value="1"/>
</dbReference>
<keyword evidence="4" id="KW-1185">Reference proteome</keyword>
<gene>
    <name evidence="3" type="ORF">JIV24_19255</name>
</gene>
<evidence type="ECO:0000313" key="3">
    <source>
        <dbReference type="EMBL" id="MBK3519493.1"/>
    </source>
</evidence>
<dbReference type="RefSeq" id="WP_200466712.1">
    <property type="nucleotide sequence ID" value="NZ_JAENRR010000072.1"/>
</dbReference>